<name>A0A521FRT6_9RHOB</name>
<sequence>MSSKRPITVGETSGAVVSALGLEALEIGAELAPGVPILHGP</sequence>
<dbReference type="SUPFAM" id="SSF142764">
    <property type="entry name" value="YgbK-like"/>
    <property type="match status" value="1"/>
</dbReference>
<dbReference type="EMBL" id="FXTK01000038">
    <property type="protein sequence ID" value="SMO98918.1"/>
    <property type="molecule type" value="Genomic_DNA"/>
</dbReference>
<dbReference type="Pfam" id="PF17042">
    <property type="entry name" value="NBD_C"/>
    <property type="match status" value="1"/>
</dbReference>
<gene>
    <name evidence="2" type="ORF">SAMN06265221_1381</name>
</gene>
<keyword evidence="3" id="KW-1185">Reference proteome</keyword>
<evidence type="ECO:0000313" key="3">
    <source>
        <dbReference type="Proteomes" id="UP000319014"/>
    </source>
</evidence>
<accession>A0A521FRT6</accession>
<evidence type="ECO:0000313" key="2">
    <source>
        <dbReference type="EMBL" id="SMO98918.1"/>
    </source>
</evidence>
<dbReference type="Proteomes" id="UP000319014">
    <property type="component" value="Unassembled WGS sequence"/>
</dbReference>
<organism evidence="2 3">
    <name type="scientific">Paracoccus laeviglucosivorans</name>
    <dbReference type="NCBI Taxonomy" id="1197861"/>
    <lineage>
        <taxon>Bacteria</taxon>
        <taxon>Pseudomonadati</taxon>
        <taxon>Pseudomonadota</taxon>
        <taxon>Alphaproteobacteria</taxon>
        <taxon>Rhodobacterales</taxon>
        <taxon>Paracoccaceae</taxon>
        <taxon>Paracoccus</taxon>
    </lineage>
</organism>
<protein>
    <submittedName>
        <fullName evidence="2">Nucleotide-binding of sugar-metabolising enzyme</fullName>
    </submittedName>
</protein>
<feature type="non-terminal residue" evidence="2">
    <location>
        <position position="41"/>
    </location>
</feature>
<feature type="domain" description="Four-carbon acid sugar kinase nucleotide binding" evidence="1">
    <location>
        <begin position="10"/>
        <end position="38"/>
    </location>
</feature>
<dbReference type="Gene3D" id="3.40.980.20">
    <property type="entry name" value="Four-carbon acid sugar kinase, nucleotide binding domain"/>
    <property type="match status" value="1"/>
</dbReference>
<dbReference type="InterPro" id="IPR031475">
    <property type="entry name" value="NBD_C"/>
</dbReference>
<reference evidence="2 3" key="1">
    <citation type="submission" date="2017-05" db="EMBL/GenBank/DDBJ databases">
        <authorList>
            <person name="Varghese N."/>
            <person name="Submissions S."/>
        </authorList>
    </citation>
    <scope>NUCLEOTIDE SEQUENCE [LARGE SCALE GENOMIC DNA]</scope>
    <source>
        <strain evidence="2 3">DSM 100094</strain>
    </source>
</reference>
<dbReference type="InterPro" id="IPR042213">
    <property type="entry name" value="NBD_C_sf"/>
</dbReference>
<proteinExistence type="predicted"/>
<evidence type="ECO:0000259" key="1">
    <source>
        <dbReference type="Pfam" id="PF17042"/>
    </source>
</evidence>
<dbReference type="AlphaFoldDB" id="A0A521FRT6"/>